<keyword evidence="2" id="KW-1185">Reference proteome</keyword>
<name>A0ABY7BB18_9PSEU</name>
<sequence length="52" mass="5996">MVEHRPLSPLRPRISAWLRAATVFVLRIATPEHDDAVQRLRVPRTEEIARPA</sequence>
<proteinExistence type="predicted"/>
<evidence type="ECO:0000313" key="1">
    <source>
        <dbReference type="EMBL" id="WAL69170.1"/>
    </source>
</evidence>
<reference evidence="1" key="1">
    <citation type="submission" date="2022-11" db="EMBL/GenBank/DDBJ databases">
        <authorList>
            <person name="Mo P."/>
        </authorList>
    </citation>
    <scope>NUCLEOTIDE SEQUENCE</scope>
    <source>
        <strain evidence="1">HUAS 11-8</strain>
    </source>
</reference>
<evidence type="ECO:0000313" key="2">
    <source>
        <dbReference type="Proteomes" id="UP001163203"/>
    </source>
</evidence>
<accession>A0ABY7BB18</accession>
<dbReference type="EMBL" id="CP113836">
    <property type="protein sequence ID" value="WAL69170.1"/>
    <property type="molecule type" value="Genomic_DNA"/>
</dbReference>
<organism evidence="1 2">
    <name type="scientific">Amycolatopsis cynarae</name>
    <dbReference type="NCBI Taxonomy" id="2995223"/>
    <lineage>
        <taxon>Bacteria</taxon>
        <taxon>Bacillati</taxon>
        <taxon>Actinomycetota</taxon>
        <taxon>Actinomycetes</taxon>
        <taxon>Pseudonocardiales</taxon>
        <taxon>Pseudonocardiaceae</taxon>
        <taxon>Amycolatopsis</taxon>
    </lineage>
</organism>
<gene>
    <name evidence="1" type="ORF">ORV05_15840</name>
</gene>
<evidence type="ECO:0008006" key="3">
    <source>
        <dbReference type="Google" id="ProtNLM"/>
    </source>
</evidence>
<dbReference type="Proteomes" id="UP001163203">
    <property type="component" value="Chromosome"/>
</dbReference>
<protein>
    <recommendedName>
        <fullName evidence="3">GNAT family N-acetyltransferase</fullName>
    </recommendedName>
</protein>
<dbReference type="RefSeq" id="WP_268759257.1">
    <property type="nucleotide sequence ID" value="NZ_CP113836.1"/>
</dbReference>